<keyword evidence="6" id="KW-0862">Zinc</keyword>
<name>A0ABX2EID5_9BURK</name>
<evidence type="ECO:0000256" key="7">
    <source>
        <dbReference type="ARBA" id="ARBA00023049"/>
    </source>
</evidence>
<keyword evidence="4" id="KW-0479">Metal-binding</keyword>
<feature type="domain" description="Peptidase M13 N-terminal" evidence="10">
    <location>
        <begin position="39"/>
        <end position="414"/>
    </location>
</feature>
<evidence type="ECO:0000256" key="8">
    <source>
        <dbReference type="SAM" id="SignalP"/>
    </source>
</evidence>
<feature type="chain" id="PRO_5046757668" evidence="8">
    <location>
        <begin position="23"/>
        <end position="670"/>
    </location>
</feature>
<evidence type="ECO:0000256" key="1">
    <source>
        <dbReference type="ARBA" id="ARBA00001947"/>
    </source>
</evidence>
<proteinExistence type="inferred from homology"/>
<evidence type="ECO:0000259" key="10">
    <source>
        <dbReference type="Pfam" id="PF05649"/>
    </source>
</evidence>
<dbReference type="InterPro" id="IPR000718">
    <property type="entry name" value="Peptidase_M13"/>
</dbReference>
<keyword evidence="5" id="KW-0378">Hydrolase</keyword>
<dbReference type="Proteomes" id="UP000737171">
    <property type="component" value="Unassembled WGS sequence"/>
</dbReference>
<feature type="domain" description="Peptidase M13 C-terminal" evidence="9">
    <location>
        <begin position="466"/>
        <end position="666"/>
    </location>
</feature>
<comment type="cofactor">
    <cofactor evidence="1">
        <name>Zn(2+)</name>
        <dbReference type="ChEBI" id="CHEBI:29105"/>
    </cofactor>
</comment>
<dbReference type="InterPro" id="IPR018497">
    <property type="entry name" value="Peptidase_M13_C"/>
</dbReference>
<dbReference type="PRINTS" id="PR00786">
    <property type="entry name" value="NEPRILYSIN"/>
</dbReference>
<dbReference type="EMBL" id="JABRWJ010000004">
    <property type="protein sequence ID" value="NRF68391.1"/>
    <property type="molecule type" value="Genomic_DNA"/>
</dbReference>
<accession>A0ABX2EID5</accession>
<organism evidence="11 12">
    <name type="scientific">Pseudaquabacterium terrae</name>
    <dbReference type="NCBI Taxonomy" id="2732868"/>
    <lineage>
        <taxon>Bacteria</taxon>
        <taxon>Pseudomonadati</taxon>
        <taxon>Pseudomonadota</taxon>
        <taxon>Betaproteobacteria</taxon>
        <taxon>Burkholderiales</taxon>
        <taxon>Sphaerotilaceae</taxon>
        <taxon>Pseudaquabacterium</taxon>
    </lineage>
</organism>
<comment type="similarity">
    <text evidence="2">Belongs to the peptidase M13 family.</text>
</comment>
<keyword evidence="7" id="KW-0482">Metalloprotease</keyword>
<dbReference type="RefSeq" id="WP_173123989.1">
    <property type="nucleotide sequence ID" value="NZ_JABRWJ010000004.1"/>
</dbReference>
<dbReference type="SUPFAM" id="SSF55486">
    <property type="entry name" value="Metalloproteases ('zincins'), catalytic domain"/>
    <property type="match status" value="1"/>
</dbReference>
<keyword evidence="3" id="KW-0645">Protease</keyword>
<dbReference type="InterPro" id="IPR042089">
    <property type="entry name" value="Peptidase_M13_dom_2"/>
</dbReference>
<protein>
    <submittedName>
        <fullName evidence="11">M13 family metallopeptidase</fullName>
    </submittedName>
</protein>
<comment type="caution">
    <text evidence="11">The sequence shown here is derived from an EMBL/GenBank/DDBJ whole genome shotgun (WGS) entry which is preliminary data.</text>
</comment>
<dbReference type="Gene3D" id="3.40.390.10">
    <property type="entry name" value="Collagenase (Catalytic Domain)"/>
    <property type="match status" value="1"/>
</dbReference>
<dbReference type="CDD" id="cd08662">
    <property type="entry name" value="M13"/>
    <property type="match status" value="1"/>
</dbReference>
<dbReference type="PANTHER" id="PTHR11733">
    <property type="entry name" value="ZINC METALLOPROTEASE FAMILY M13 NEPRILYSIN-RELATED"/>
    <property type="match status" value="1"/>
</dbReference>
<evidence type="ECO:0000256" key="5">
    <source>
        <dbReference type="ARBA" id="ARBA00022801"/>
    </source>
</evidence>
<feature type="signal peptide" evidence="8">
    <location>
        <begin position="1"/>
        <end position="22"/>
    </location>
</feature>
<keyword evidence="8" id="KW-0732">Signal</keyword>
<dbReference type="PROSITE" id="PS51885">
    <property type="entry name" value="NEPRILYSIN"/>
    <property type="match status" value="1"/>
</dbReference>
<evidence type="ECO:0000256" key="6">
    <source>
        <dbReference type="ARBA" id="ARBA00022833"/>
    </source>
</evidence>
<keyword evidence="12" id="KW-1185">Reference proteome</keyword>
<evidence type="ECO:0000313" key="12">
    <source>
        <dbReference type="Proteomes" id="UP000737171"/>
    </source>
</evidence>
<dbReference type="Pfam" id="PF05649">
    <property type="entry name" value="Peptidase_M13_N"/>
    <property type="match status" value="1"/>
</dbReference>
<gene>
    <name evidence="11" type="ORF">HLB44_15460</name>
</gene>
<dbReference type="InterPro" id="IPR024079">
    <property type="entry name" value="MetalloPept_cat_dom_sf"/>
</dbReference>
<evidence type="ECO:0000259" key="9">
    <source>
        <dbReference type="Pfam" id="PF01431"/>
    </source>
</evidence>
<evidence type="ECO:0000256" key="4">
    <source>
        <dbReference type="ARBA" id="ARBA00022723"/>
    </source>
</evidence>
<evidence type="ECO:0000256" key="3">
    <source>
        <dbReference type="ARBA" id="ARBA00022670"/>
    </source>
</evidence>
<sequence>MRRCIRAAVLAACLCALGEVSAQPTGVDRSGFDARTRVQDDLFRAVNGGWLDATEMPPDKPVLGSFVVLRDLSDERVRAIAEGLVDRPPEGDADAARIAAFWRAYTDTATLERRGLKAVQPLFEQIDRLDTPGALLAWLGAHQAVIEGPLMLRIRPDAREPSMQRVHLMQGGLGLPDRDYYLLPDERYAQARAAYRHHLQTLFLLAGSPEPALWARQVFALEQQLAARQVDRVTNRDPKQAYNPMSLAQLRAAAPGVAWGALFDAAGLEDVEPLVVAQPGYVVGLAALLAEAPIVHWQRYLKAHLLDEASEVLPAAFREARFVFRDSVLRGTTAQRPRWQQAVGALNAALGEAVGRRYVALHYPPGHQARMQAMVQHLLRAFDESIGELRWMSAATKAQARDKLAKMQVKIGHPQRWRDDSGLELKPDDAFGNRLRVIRHEWQRQVARAGRPVLRDEWSTTPQTVNAFYSSPRNEIVFPAAVLQPPFFDPQADDAQNYGAIGAIIGHEISHGFDDRGSQFDGEGRLRNWWTAEDRAAFDALGARLVAQYGAYEPLAGKRINGRLTLGENIADLSGLQVAYKAWQRSLDGAPAPVIDGLSGAQRFFVGWSRAWRGKLRAEAELLRLTTDPHSPPRYRANGVAINHDAFHEAFGTRPGDGMFKPEAERIRLW</sequence>
<dbReference type="Pfam" id="PF01431">
    <property type="entry name" value="Peptidase_M13"/>
    <property type="match status" value="1"/>
</dbReference>
<dbReference type="PANTHER" id="PTHR11733:SF167">
    <property type="entry name" value="FI17812P1-RELATED"/>
    <property type="match status" value="1"/>
</dbReference>
<dbReference type="Gene3D" id="1.10.1380.10">
    <property type="entry name" value="Neutral endopeptidase , domain2"/>
    <property type="match status" value="1"/>
</dbReference>
<evidence type="ECO:0000313" key="11">
    <source>
        <dbReference type="EMBL" id="NRF68391.1"/>
    </source>
</evidence>
<evidence type="ECO:0000256" key="2">
    <source>
        <dbReference type="ARBA" id="ARBA00007357"/>
    </source>
</evidence>
<reference evidence="11 12" key="1">
    <citation type="submission" date="2020-05" db="EMBL/GenBank/DDBJ databases">
        <title>Aquincola sp. isolate from soil.</title>
        <authorList>
            <person name="Han J."/>
            <person name="Kim D.-U."/>
        </authorList>
    </citation>
    <scope>NUCLEOTIDE SEQUENCE [LARGE SCALE GENOMIC DNA]</scope>
    <source>
        <strain evidence="11 12">S2</strain>
    </source>
</reference>
<dbReference type="InterPro" id="IPR008753">
    <property type="entry name" value="Peptidase_M13_N"/>
</dbReference>